<name>A0A2U1S7R2_9EURY</name>
<dbReference type="OrthoDB" id="56871at2157"/>
<organism evidence="2 3">
    <name type="scientific">Methanobrevibacter woesei</name>
    <dbReference type="NCBI Taxonomy" id="190976"/>
    <lineage>
        <taxon>Archaea</taxon>
        <taxon>Methanobacteriati</taxon>
        <taxon>Methanobacteriota</taxon>
        <taxon>Methanomada group</taxon>
        <taxon>Methanobacteria</taxon>
        <taxon>Methanobacteriales</taxon>
        <taxon>Methanobacteriaceae</taxon>
        <taxon>Methanobrevibacter</taxon>
    </lineage>
</organism>
<feature type="transmembrane region" description="Helical" evidence="1">
    <location>
        <begin position="34"/>
        <end position="56"/>
    </location>
</feature>
<keyword evidence="1" id="KW-0812">Transmembrane</keyword>
<evidence type="ECO:0000313" key="3">
    <source>
        <dbReference type="Proteomes" id="UP000245577"/>
    </source>
</evidence>
<dbReference type="EMBL" id="MZGU01000004">
    <property type="protein sequence ID" value="PWB86156.1"/>
    <property type="molecule type" value="Genomic_DNA"/>
</dbReference>
<gene>
    <name evidence="2" type="ORF">MBBWO_10100</name>
</gene>
<proteinExistence type="predicted"/>
<accession>A0A2U1S7R2</accession>
<dbReference type="AlphaFoldDB" id="A0A2U1S7R2"/>
<feature type="transmembrane region" description="Helical" evidence="1">
    <location>
        <begin position="7"/>
        <end position="28"/>
    </location>
</feature>
<keyword evidence="1" id="KW-0472">Membrane</keyword>
<dbReference type="RefSeq" id="WP_116669791.1">
    <property type="nucleotide sequence ID" value="NZ_MZGU01000004.1"/>
</dbReference>
<keyword evidence="3" id="KW-1185">Reference proteome</keyword>
<evidence type="ECO:0000256" key="1">
    <source>
        <dbReference type="SAM" id="Phobius"/>
    </source>
</evidence>
<reference evidence="2 3" key="1">
    <citation type="submission" date="2017-03" db="EMBL/GenBank/DDBJ databases">
        <title>Genome sequence of Methanobrevibacter wosei.</title>
        <authorList>
            <person name="Poehlein A."/>
            <person name="Seedorf H."/>
            <person name="Daniel R."/>
        </authorList>
    </citation>
    <scope>NUCLEOTIDE SEQUENCE [LARGE SCALE GENOMIC DNA]</scope>
    <source>
        <strain evidence="2 3">DSM 11979</strain>
    </source>
</reference>
<protein>
    <submittedName>
        <fullName evidence="2">Uncharacterized protein</fullName>
    </submittedName>
</protein>
<dbReference type="Proteomes" id="UP000245577">
    <property type="component" value="Unassembled WGS sequence"/>
</dbReference>
<sequence>MKINWKLKLAIGLIIASAILYTIAYFGFHEPDKVIFYIVIDLAFIPLDILIVALVIESLIEKKERETVLEKLDMILGVFFSEIGDELLETFTKINASSDEIIKNLENIENWSKKDYQNAYKHLETKGVTFSPSIKEEEIPTYINELKGVFDGKREFLVGLIENPNILEKDSFSNLILAIFHLEDELKYRIQPEEVDIADFRHIVGDIDRVYSKLTLEWLKYLEFLNKHYPYMSSIALRTNPFNPNKDIHVHD</sequence>
<evidence type="ECO:0000313" key="2">
    <source>
        <dbReference type="EMBL" id="PWB86156.1"/>
    </source>
</evidence>
<keyword evidence="1" id="KW-1133">Transmembrane helix</keyword>
<comment type="caution">
    <text evidence="2">The sequence shown here is derived from an EMBL/GenBank/DDBJ whole genome shotgun (WGS) entry which is preliminary data.</text>
</comment>